<sequence>MAYLGTASKSPAPGPRPAWMAVPEALVGEVVSAKRESDRASGVLDQLTLAEFISSGAYDRHVRAMRLRYRRRRDQLVEAPEERAPGSG</sequence>
<comment type="caution">
    <text evidence="1">The sequence shown here is derived from an EMBL/GenBank/DDBJ whole genome shotgun (WGS) entry which is preliminary data.</text>
</comment>
<dbReference type="InterPro" id="IPR015421">
    <property type="entry name" value="PyrdxlP-dep_Trfase_major"/>
</dbReference>
<accession>A0A388SUB0</accession>
<dbReference type="Gene3D" id="3.40.640.10">
    <property type="entry name" value="Type I PLP-dependent aspartate aminotransferase-like (Major domain)"/>
    <property type="match status" value="1"/>
</dbReference>
<proteinExistence type="predicted"/>
<protein>
    <submittedName>
        <fullName evidence="1">Uncharacterized protein</fullName>
    </submittedName>
</protein>
<dbReference type="PANTHER" id="PTHR46577">
    <property type="entry name" value="HTH-TYPE TRANSCRIPTIONAL REGULATORY PROTEIN GABR"/>
    <property type="match status" value="1"/>
</dbReference>
<dbReference type="PANTHER" id="PTHR46577:SF1">
    <property type="entry name" value="HTH-TYPE TRANSCRIPTIONAL REGULATORY PROTEIN GABR"/>
    <property type="match status" value="1"/>
</dbReference>
<dbReference type="AlphaFoldDB" id="A0A388SUB0"/>
<name>A0A388SUB0_9ACTN</name>
<gene>
    <name evidence="1" type="ORF">SSP531S_16270</name>
</gene>
<reference evidence="1 2" key="1">
    <citation type="submission" date="2018-07" db="EMBL/GenBank/DDBJ databases">
        <title>Whole Genome Shotgun Sequence of Streptomyces spongiicola strain 531S.</title>
        <authorList>
            <person name="Dohra H."/>
            <person name="Kodani S."/>
        </authorList>
    </citation>
    <scope>NUCLEOTIDE SEQUENCE [LARGE SCALE GENOMIC DNA]</scope>
    <source>
        <strain evidence="1 2">531S</strain>
    </source>
</reference>
<evidence type="ECO:0000313" key="1">
    <source>
        <dbReference type="EMBL" id="GBQ00213.1"/>
    </source>
</evidence>
<dbReference type="InterPro" id="IPR051446">
    <property type="entry name" value="HTH_trans_reg/aminotransferase"/>
</dbReference>
<organism evidence="1 2">
    <name type="scientific">Streptomyces spongiicola</name>
    <dbReference type="NCBI Taxonomy" id="1690221"/>
    <lineage>
        <taxon>Bacteria</taxon>
        <taxon>Bacillati</taxon>
        <taxon>Actinomycetota</taxon>
        <taxon>Actinomycetes</taxon>
        <taxon>Kitasatosporales</taxon>
        <taxon>Streptomycetaceae</taxon>
        <taxon>Streptomyces</taxon>
    </lineage>
</organism>
<dbReference type="SUPFAM" id="SSF53383">
    <property type="entry name" value="PLP-dependent transferases"/>
    <property type="match status" value="1"/>
</dbReference>
<dbReference type="Proteomes" id="UP000265354">
    <property type="component" value="Unassembled WGS sequence"/>
</dbReference>
<dbReference type="InterPro" id="IPR015424">
    <property type="entry name" value="PyrdxlP-dep_Trfase"/>
</dbReference>
<dbReference type="EMBL" id="BGZL01000004">
    <property type="protein sequence ID" value="GBQ00213.1"/>
    <property type="molecule type" value="Genomic_DNA"/>
</dbReference>
<evidence type="ECO:0000313" key="2">
    <source>
        <dbReference type="Proteomes" id="UP000265354"/>
    </source>
</evidence>